<evidence type="ECO:0008006" key="5">
    <source>
        <dbReference type="Google" id="ProtNLM"/>
    </source>
</evidence>
<dbReference type="EMBL" id="PKUN01000022">
    <property type="protein sequence ID" value="PLX60959.1"/>
    <property type="molecule type" value="Genomic_DNA"/>
</dbReference>
<sequence length="110" mass="12657">MFVSLDPERDTPRVLKDYLSYFNRQLIGLTGSQDAIRQVSSRYRVRYQKHPLPNGSYSLDHSANLFIIDQHGQLFSVVPYGLPPEHVQRVVRSLLDNNMQSVQSPKDASR</sequence>
<dbReference type="Proteomes" id="UP000235015">
    <property type="component" value="Unassembled WGS sequence"/>
</dbReference>
<evidence type="ECO:0000313" key="4">
    <source>
        <dbReference type="Proteomes" id="UP000235015"/>
    </source>
</evidence>
<name>A0A2N6CUU2_9GAMM</name>
<proteinExistence type="inferred from homology"/>
<dbReference type="Gene3D" id="3.40.30.10">
    <property type="entry name" value="Glutaredoxin"/>
    <property type="match status" value="1"/>
</dbReference>
<feature type="binding site" evidence="2">
    <location>
        <position position="61"/>
    </location>
    <ligand>
        <name>Cu cation</name>
        <dbReference type="ChEBI" id="CHEBI:23378"/>
    </ligand>
</feature>
<dbReference type="AlphaFoldDB" id="A0A2N6CUU2"/>
<comment type="caution">
    <text evidence="3">The sequence shown here is derived from an EMBL/GenBank/DDBJ whole genome shotgun (WGS) entry which is preliminary data.</text>
</comment>
<evidence type="ECO:0000313" key="3">
    <source>
        <dbReference type="EMBL" id="PLX60959.1"/>
    </source>
</evidence>
<accession>A0A2N6CUU2</accession>
<dbReference type="STRING" id="1111735.GCA_000428045_00090"/>
<dbReference type="PANTHER" id="PTHR12151">
    <property type="entry name" value="ELECTRON TRANSPORT PROTIN SCO1/SENC FAMILY MEMBER"/>
    <property type="match status" value="1"/>
</dbReference>
<evidence type="ECO:0000256" key="2">
    <source>
        <dbReference type="PIRSR" id="PIRSR603782-1"/>
    </source>
</evidence>
<dbReference type="InterPro" id="IPR003782">
    <property type="entry name" value="SCO1/SenC"/>
</dbReference>
<comment type="similarity">
    <text evidence="1">Belongs to the SCO1/2 family.</text>
</comment>
<keyword evidence="2" id="KW-0186">Copper</keyword>
<dbReference type="InterPro" id="IPR036249">
    <property type="entry name" value="Thioredoxin-like_sf"/>
</dbReference>
<dbReference type="PANTHER" id="PTHR12151:SF25">
    <property type="entry name" value="LINALOOL DEHYDRATASE_ISOMERASE DOMAIN-CONTAINING PROTEIN"/>
    <property type="match status" value="1"/>
</dbReference>
<dbReference type="SUPFAM" id="SSF52833">
    <property type="entry name" value="Thioredoxin-like"/>
    <property type="match status" value="1"/>
</dbReference>
<dbReference type="GO" id="GO:0046872">
    <property type="term" value="F:metal ion binding"/>
    <property type="evidence" value="ECO:0007669"/>
    <property type="project" value="UniProtKB-KW"/>
</dbReference>
<evidence type="ECO:0000256" key="1">
    <source>
        <dbReference type="ARBA" id="ARBA00010996"/>
    </source>
</evidence>
<protein>
    <recommendedName>
        <fullName evidence="5">SCO family protein</fullName>
    </recommendedName>
</protein>
<reference evidence="3 4" key="1">
    <citation type="submission" date="2017-11" db="EMBL/GenBank/DDBJ databases">
        <title>Genome-resolved metagenomics identifies genetic mobility, metabolic interactions, and unexpected diversity in perchlorate-reducing communities.</title>
        <authorList>
            <person name="Barnum T.P."/>
            <person name="Figueroa I.A."/>
            <person name="Carlstrom C.I."/>
            <person name="Lucas L.N."/>
            <person name="Engelbrektson A.L."/>
            <person name="Coates J.D."/>
        </authorList>
    </citation>
    <scope>NUCLEOTIDE SEQUENCE [LARGE SCALE GENOMIC DNA]</scope>
    <source>
        <strain evidence="3">BM301</strain>
    </source>
</reference>
<dbReference type="Pfam" id="PF02630">
    <property type="entry name" value="SCO1-SenC"/>
    <property type="match status" value="1"/>
</dbReference>
<dbReference type="CDD" id="cd02968">
    <property type="entry name" value="SCO"/>
    <property type="match status" value="1"/>
</dbReference>
<gene>
    <name evidence="3" type="ORF">C0630_12895</name>
</gene>
<organism evidence="3 4">
    <name type="scientific">Sedimenticola selenatireducens</name>
    <dbReference type="NCBI Taxonomy" id="191960"/>
    <lineage>
        <taxon>Bacteria</taxon>
        <taxon>Pseudomonadati</taxon>
        <taxon>Pseudomonadota</taxon>
        <taxon>Gammaproteobacteria</taxon>
        <taxon>Chromatiales</taxon>
        <taxon>Sedimenticolaceae</taxon>
        <taxon>Sedimenticola</taxon>
    </lineage>
</organism>
<keyword evidence="2" id="KW-0479">Metal-binding</keyword>